<dbReference type="InterPro" id="IPR011050">
    <property type="entry name" value="Pectin_lyase_fold/virulence"/>
</dbReference>
<feature type="region of interest" description="Disordered" evidence="1">
    <location>
        <begin position="671"/>
        <end position="736"/>
    </location>
</feature>
<dbReference type="InterPro" id="IPR012334">
    <property type="entry name" value="Pectin_lyas_fold"/>
</dbReference>
<evidence type="ECO:0000256" key="1">
    <source>
        <dbReference type="SAM" id="MobiDB-lite"/>
    </source>
</evidence>
<dbReference type="eggNOG" id="COG4995">
    <property type="taxonomic scope" value="Bacteria"/>
</dbReference>
<dbReference type="KEGG" id="cyt:cce_2241"/>
<dbReference type="InterPro" id="IPR008638">
    <property type="entry name" value="FhaB/CdiA-like_TPS"/>
</dbReference>
<feature type="compositionally biased region" description="Pro residues" evidence="1">
    <location>
        <begin position="671"/>
        <end position="702"/>
    </location>
</feature>
<dbReference type="STRING" id="43989.cce_2241"/>
<dbReference type="AlphaFoldDB" id="B1WPM1"/>
<organism evidence="3 4">
    <name type="scientific">Crocosphaera subtropica (strain ATCC 51142 / BH68)</name>
    <name type="common">Cyanothece sp. (strain ATCC 51142)</name>
    <dbReference type="NCBI Taxonomy" id="43989"/>
    <lineage>
        <taxon>Bacteria</taxon>
        <taxon>Bacillati</taxon>
        <taxon>Cyanobacteriota</taxon>
        <taxon>Cyanophyceae</taxon>
        <taxon>Oscillatoriophycideae</taxon>
        <taxon>Chroococcales</taxon>
        <taxon>Aphanothecaceae</taxon>
        <taxon>Crocosphaera</taxon>
        <taxon>Crocosphaera subtropica</taxon>
    </lineage>
</organism>
<gene>
    <name evidence="3" type="ordered locus">cce_2241</name>
</gene>
<dbReference type="Pfam" id="PF12770">
    <property type="entry name" value="CHAT"/>
    <property type="match status" value="1"/>
</dbReference>
<protein>
    <recommendedName>
        <fullName evidence="2">Filamentous haemagglutinin FhaB/tRNA nuclease CdiA-like TPS domain-containing protein</fullName>
    </recommendedName>
</protein>
<proteinExistence type="predicted"/>
<feature type="domain" description="Filamentous haemagglutinin FhaB/tRNA nuclease CdiA-like TPS" evidence="2">
    <location>
        <begin position="33"/>
        <end position="147"/>
    </location>
</feature>
<dbReference type="HOGENOM" id="CLU_001178_0_0_3"/>
<name>B1WPM1_CROS5</name>
<evidence type="ECO:0000259" key="2">
    <source>
        <dbReference type="SMART" id="SM00912"/>
    </source>
</evidence>
<dbReference type="eggNOG" id="COG3210">
    <property type="taxonomic scope" value="Bacteria"/>
</dbReference>
<dbReference type="Gene3D" id="2.160.20.10">
    <property type="entry name" value="Single-stranded right-handed beta-helix, Pectin lyase-like"/>
    <property type="match status" value="1"/>
</dbReference>
<dbReference type="EMBL" id="CP000806">
    <property type="protein sequence ID" value="ACB51591.1"/>
    <property type="molecule type" value="Genomic_DNA"/>
</dbReference>
<keyword evidence="4" id="KW-1185">Reference proteome</keyword>
<dbReference type="SMART" id="SM00912">
    <property type="entry name" value="Haemagg_act"/>
    <property type="match status" value="1"/>
</dbReference>
<feature type="compositionally biased region" description="Low complexity" evidence="1">
    <location>
        <begin position="703"/>
        <end position="727"/>
    </location>
</feature>
<accession>B1WPM1</accession>
<evidence type="ECO:0000313" key="4">
    <source>
        <dbReference type="Proteomes" id="UP000001203"/>
    </source>
</evidence>
<dbReference type="NCBIfam" id="TIGR01901">
    <property type="entry name" value="adhes_NPXG"/>
    <property type="match status" value="1"/>
</dbReference>
<evidence type="ECO:0000313" key="3">
    <source>
        <dbReference type="EMBL" id="ACB51591.1"/>
    </source>
</evidence>
<dbReference type="Proteomes" id="UP000001203">
    <property type="component" value="Chromosome circular"/>
</dbReference>
<dbReference type="OrthoDB" id="433405at2"/>
<dbReference type="InterPro" id="IPR024983">
    <property type="entry name" value="CHAT_dom"/>
</dbReference>
<dbReference type="Pfam" id="PF05860">
    <property type="entry name" value="TPS"/>
    <property type="match status" value="1"/>
</dbReference>
<reference evidence="3 4" key="1">
    <citation type="journal article" date="2008" name="Proc. Natl. Acad. Sci. U.S.A.">
        <title>The genome of Cyanothece 51142, a unicellular diazotrophic cyanobacterium important in the marine nitrogen cycle.</title>
        <authorList>
            <person name="Welsh E.A."/>
            <person name="Liberton M."/>
            <person name="Stoeckel J."/>
            <person name="Loh T."/>
            <person name="Elvitigala T."/>
            <person name="Wang C."/>
            <person name="Wollam A."/>
            <person name="Fulton R.S."/>
            <person name="Clifton S.W."/>
            <person name="Jacobs J.M."/>
            <person name="Aurora R."/>
            <person name="Ghosh B.K."/>
            <person name="Sherman L.A."/>
            <person name="Smith R.D."/>
            <person name="Wilson R.K."/>
            <person name="Pakrasi H.B."/>
        </authorList>
    </citation>
    <scope>NUCLEOTIDE SEQUENCE [LARGE SCALE GENOMIC DNA]</scope>
    <source>
        <strain evidence="4">ATCC 51142 / BH68</strain>
    </source>
</reference>
<dbReference type="SUPFAM" id="SSF51126">
    <property type="entry name" value="Pectin lyase-like"/>
    <property type="match status" value="1"/>
</dbReference>
<dbReference type="RefSeq" id="WP_009546986.1">
    <property type="nucleotide sequence ID" value="NC_010546.1"/>
</dbReference>
<sequence>MKLIKITKYLVFMLIGLTEINHINPTLSQSITPANDGTGTIVNQEGNQFNIEGGSLSGDGTNLFHSLEKFGLNREQIANFLANPQIRNILTRIVGGDASIINGLITITGGNPNLFLMNPAGIVFGPNVQLNLPADFTAITATGMGFDNNYWFNAVGTNNYQLLIGDPSQFAFDLTQSGHIINTGNLTVAEGHNLTLIGNTIVNTGTLKAPGGNITISAIPGTNRIRISQPGSLISLEITAPRETNAELLNIKPQDLPTLLTEGSQTLDLNISTNNEQSIQLTENNANLPNTPATLVTSGTLDASSPSGVGGNVTLIGDRIAVINAQIDGSGNTGGGTIRVGGDYRGQTTIPTAQRTLINSGSTLRSDSMNQGNGGQVTVWSEEITGFYGNISSRGGNIAGNGGFVEVSGKQQLIFRGTVDTSAVNGDFGTLLLDPENILIKDGEGDSGTDGIDTFAGNNNGQIGQILRNDPPNNTIIFESELEGLSGNTNIILEAENDITIEDLSDDALTFQPGSGSIIFRANADAVAVGSFRMNSDDAIIAPGRDLTIERLGNGCRQMNSCQVTVGHIDTSFADGGGSVTLTAQGNTNDNVPIIEVETINTSSTNGTGGMINLETLATNGEIRGEVIIGGIPFDPDQIDQLTPDILNSAGTDNNSTITINGVAIEFMTPEPPVPPVPSAPPASSVPPAPSAPPASSVPPAPSASSVPPASSASSASSAPSAPSASPTTPKPPGLEFVVNLNNAYTETSELGQSPNETGLTTNLDSDRAMLRNIEQGFTIEFANHLGIEPVSPLNLEQTQTILQEGQTLTGLKPGLIYIFFRPQSPSIQNPDTQTLWRFQSSPQAAQPQQPNNQSSPEDQLELMLVTASGKVIRQPITDVTREQVLSTVADFQSTITNPRRPSAYGQPAQQLYQWFIQPLKTALDTAKIDTLIFIVEGGLRSVPLAALYDGSEFLIEQYNMGIMPSLALSDTRYQDMTQQQVLAMGASEFTQQNPLPAVPLELSVIADRLWQGDSFLNENFTLKQLQQAHQSGKFGIIHLATHANFETGTLDNSYIQFWQNQLTLDQFKEFNFGDPQIELLVLSACRTALGDREAELGFAGAAVLAQVKTVLGSLWEVSDEGTLALMTRFYEQLNQIPLKTKAIREAQLSLLRGDVYIKKGQLVTPDNRLSLPPQLAALGDQSLEHPYFWSGFTLIGSPW</sequence>